<evidence type="ECO:0000256" key="8">
    <source>
        <dbReference type="SAM" id="Phobius"/>
    </source>
</evidence>
<evidence type="ECO:0000256" key="5">
    <source>
        <dbReference type="ARBA" id="ARBA00037152"/>
    </source>
</evidence>
<organism evidence="10 11">
    <name type="scientific">Geotrypetes seraphini</name>
    <name type="common">Gaboon caecilian</name>
    <name type="synonym">Caecilia seraphini</name>
    <dbReference type="NCBI Taxonomy" id="260995"/>
    <lineage>
        <taxon>Eukaryota</taxon>
        <taxon>Metazoa</taxon>
        <taxon>Chordata</taxon>
        <taxon>Craniata</taxon>
        <taxon>Vertebrata</taxon>
        <taxon>Euteleostomi</taxon>
        <taxon>Amphibia</taxon>
        <taxon>Gymnophiona</taxon>
        <taxon>Geotrypetes</taxon>
    </lineage>
</organism>
<comment type="subcellular location">
    <subcellularLocation>
        <location evidence="1">Membrane</location>
        <topology evidence="1">Multi-pass membrane protein</topology>
    </subcellularLocation>
</comment>
<keyword evidence="2 7" id="KW-0812">Transmembrane</keyword>
<dbReference type="InterPro" id="IPR050578">
    <property type="entry name" value="MARVEL-CKLF_proteins"/>
</dbReference>
<dbReference type="PROSITE" id="PS51225">
    <property type="entry name" value="MARVEL"/>
    <property type="match status" value="1"/>
</dbReference>
<evidence type="ECO:0000256" key="2">
    <source>
        <dbReference type="ARBA" id="ARBA00022692"/>
    </source>
</evidence>
<dbReference type="InParanoid" id="A0A6P8P382"/>
<comment type="function">
    <text evidence="5">May play a role in cell differentiation in the intestinal epithelium.</text>
</comment>
<sequence length="153" mass="16838">MSESAARAETPGYMESFQNYVRTRKGTILLVEIVLCIIVLICYAASRDPGYLALAICEMIFAIIIFIIFMRQLNKDLSFIHWPWTDFLRAAIGSLLFLITSLIVVIRGRDGAGIAAGVFGILTGILFAYDAYTTIPALRSKHTQAATEPSDGV</sequence>
<feature type="transmembrane region" description="Helical" evidence="8">
    <location>
        <begin position="27"/>
        <end position="46"/>
    </location>
</feature>
<gene>
    <name evidence="11" type="primary">PLP2</name>
</gene>
<keyword evidence="3 8" id="KW-1133">Transmembrane helix</keyword>
<feature type="transmembrane region" description="Helical" evidence="8">
    <location>
        <begin position="52"/>
        <end position="74"/>
    </location>
</feature>
<evidence type="ECO:0000256" key="1">
    <source>
        <dbReference type="ARBA" id="ARBA00004141"/>
    </source>
</evidence>
<dbReference type="CTD" id="5355"/>
<feature type="domain" description="MARVEL" evidence="9">
    <location>
        <begin position="20"/>
        <end position="139"/>
    </location>
</feature>
<dbReference type="InterPro" id="IPR008253">
    <property type="entry name" value="Marvel"/>
</dbReference>
<dbReference type="AlphaFoldDB" id="A0A6P8P382"/>
<reference evidence="11" key="1">
    <citation type="submission" date="2025-08" db="UniProtKB">
        <authorList>
            <consortium name="RefSeq"/>
        </authorList>
    </citation>
    <scope>IDENTIFICATION</scope>
</reference>
<evidence type="ECO:0000256" key="3">
    <source>
        <dbReference type="ARBA" id="ARBA00022989"/>
    </source>
</evidence>
<dbReference type="GeneID" id="117349111"/>
<name>A0A6P8P382_GEOSA</name>
<evidence type="ECO:0000256" key="7">
    <source>
        <dbReference type="PROSITE-ProRule" id="PRU00581"/>
    </source>
</evidence>
<dbReference type="KEGG" id="gsh:117349111"/>
<dbReference type="PANTHER" id="PTHR22776:SF4">
    <property type="entry name" value="PROTEOLIPID PROTEIN 2"/>
    <property type="match status" value="1"/>
</dbReference>
<evidence type="ECO:0000313" key="11">
    <source>
        <dbReference type="RefSeq" id="XP_033778029.1"/>
    </source>
</evidence>
<dbReference type="GO" id="GO:0016020">
    <property type="term" value="C:membrane"/>
    <property type="evidence" value="ECO:0007669"/>
    <property type="project" value="UniProtKB-SubCell"/>
</dbReference>
<dbReference type="Proteomes" id="UP000515159">
    <property type="component" value="Chromosome 1"/>
</dbReference>
<evidence type="ECO:0000256" key="6">
    <source>
        <dbReference type="ARBA" id="ARBA00039459"/>
    </source>
</evidence>
<dbReference type="Pfam" id="PF01284">
    <property type="entry name" value="MARVEL"/>
    <property type="match status" value="1"/>
</dbReference>
<feature type="transmembrane region" description="Helical" evidence="8">
    <location>
        <begin position="86"/>
        <end position="106"/>
    </location>
</feature>
<proteinExistence type="predicted"/>
<dbReference type="OrthoDB" id="9898022at2759"/>
<evidence type="ECO:0000313" key="10">
    <source>
        <dbReference type="Proteomes" id="UP000515159"/>
    </source>
</evidence>
<keyword evidence="10" id="KW-1185">Reference proteome</keyword>
<dbReference type="RefSeq" id="XP_033778029.1">
    <property type="nucleotide sequence ID" value="XM_033922138.1"/>
</dbReference>
<feature type="transmembrane region" description="Helical" evidence="8">
    <location>
        <begin position="112"/>
        <end position="132"/>
    </location>
</feature>
<dbReference type="FunCoup" id="A0A6P8P382">
    <property type="interactions" value="329"/>
</dbReference>
<evidence type="ECO:0000259" key="9">
    <source>
        <dbReference type="PROSITE" id="PS51225"/>
    </source>
</evidence>
<protein>
    <recommendedName>
        <fullName evidence="6">Proteolipid protein 2</fullName>
    </recommendedName>
</protein>
<accession>A0A6P8P382</accession>
<keyword evidence="4 7" id="KW-0472">Membrane</keyword>
<evidence type="ECO:0000256" key="4">
    <source>
        <dbReference type="ARBA" id="ARBA00023136"/>
    </source>
</evidence>
<dbReference type="PANTHER" id="PTHR22776">
    <property type="entry name" value="MARVEL-CONTAINING POTENTIAL LIPID RAFT-ASSOCIATED PROTEIN"/>
    <property type="match status" value="1"/>
</dbReference>